<dbReference type="EMBL" id="LSMT01002202">
    <property type="protein sequence ID" value="PFX11581.1"/>
    <property type="molecule type" value="Genomic_DNA"/>
</dbReference>
<feature type="non-terminal residue" evidence="3">
    <location>
        <position position="266"/>
    </location>
</feature>
<keyword evidence="4" id="KW-1185">Reference proteome</keyword>
<organism evidence="3 4">
    <name type="scientific">Stylophora pistillata</name>
    <name type="common">Smooth cauliflower coral</name>
    <dbReference type="NCBI Taxonomy" id="50429"/>
    <lineage>
        <taxon>Eukaryota</taxon>
        <taxon>Metazoa</taxon>
        <taxon>Cnidaria</taxon>
        <taxon>Anthozoa</taxon>
        <taxon>Hexacorallia</taxon>
        <taxon>Scleractinia</taxon>
        <taxon>Astrocoeniina</taxon>
        <taxon>Pocilloporidae</taxon>
        <taxon>Stylophora</taxon>
    </lineage>
</organism>
<feature type="region of interest" description="Disordered" evidence="2">
    <location>
        <begin position="146"/>
        <end position="168"/>
    </location>
</feature>
<evidence type="ECO:0000256" key="1">
    <source>
        <dbReference type="SAM" id="Coils"/>
    </source>
</evidence>
<dbReference type="AlphaFoldDB" id="A0A2B4R1Q7"/>
<evidence type="ECO:0000313" key="4">
    <source>
        <dbReference type="Proteomes" id="UP000225706"/>
    </source>
</evidence>
<comment type="caution">
    <text evidence="3">The sequence shown here is derived from an EMBL/GenBank/DDBJ whole genome shotgun (WGS) entry which is preliminary data.</text>
</comment>
<dbReference type="Proteomes" id="UP000225706">
    <property type="component" value="Unassembled WGS sequence"/>
</dbReference>
<keyword evidence="1" id="KW-0175">Coiled coil</keyword>
<name>A0A2B4R1Q7_STYPI</name>
<proteinExistence type="predicted"/>
<evidence type="ECO:0000313" key="3">
    <source>
        <dbReference type="EMBL" id="PFX11581.1"/>
    </source>
</evidence>
<feature type="region of interest" description="Disordered" evidence="2">
    <location>
        <begin position="1"/>
        <end position="25"/>
    </location>
</feature>
<gene>
    <name evidence="3" type="ORF">AWC38_SpisGene24632</name>
</gene>
<evidence type="ECO:0000256" key="2">
    <source>
        <dbReference type="SAM" id="MobiDB-lite"/>
    </source>
</evidence>
<accession>A0A2B4R1Q7</accession>
<sequence>MSIDPNPVQIIEPVPAPESVGEDAAALKTPSPGILSNFSFTNLKTEIKNIRTQDQDEEQRSLSEEMKDKLIYIAQLEEKLKEQTAELKKADVATKALNKELRECKDQIQMYKEMTEVKDQVVVSLTDQLYALEKSTVEGEEVLEFDEENNEEFESSTSCKSSDTKSAENRIDDIQGIEKLKETCQAYVLQNRFLNSEILEFNKLRAHEIPLFLRPEHFARNLPAIEQQVSLGEVEDPHLDAWLDASIVKSEVQIRQDVIESLHEHL</sequence>
<reference evidence="4" key="1">
    <citation type="journal article" date="2017" name="bioRxiv">
        <title>Comparative analysis of the genomes of Stylophora pistillata and Acropora digitifera provides evidence for extensive differences between species of corals.</title>
        <authorList>
            <person name="Voolstra C.R."/>
            <person name="Li Y."/>
            <person name="Liew Y.J."/>
            <person name="Baumgarten S."/>
            <person name="Zoccola D."/>
            <person name="Flot J.-F."/>
            <person name="Tambutte S."/>
            <person name="Allemand D."/>
            <person name="Aranda M."/>
        </authorList>
    </citation>
    <scope>NUCLEOTIDE SEQUENCE [LARGE SCALE GENOMIC DNA]</scope>
</reference>
<feature type="coiled-coil region" evidence="1">
    <location>
        <begin position="66"/>
        <end position="114"/>
    </location>
</feature>
<protein>
    <submittedName>
        <fullName evidence="3">Uncharacterized protein</fullName>
    </submittedName>
</protein>
<dbReference type="OrthoDB" id="294251at2759"/>